<dbReference type="SMART" id="SM01017">
    <property type="entry name" value="Arrestin_C"/>
    <property type="match status" value="1"/>
</dbReference>
<dbReference type="InterPro" id="IPR014756">
    <property type="entry name" value="Ig_E-set"/>
</dbReference>
<feature type="region of interest" description="Disordered" evidence="1">
    <location>
        <begin position="306"/>
        <end position="326"/>
    </location>
</feature>
<sequence length="529" mass="58368">MGGATVEGDVRILIDRGFSDRRRSSLPSLKLQRVSVSVVGIEDCKGRQELFRALTTNVVRVSDPPVAADVTKSFSVDLPVFMGPPPYKSRKAGIKYLVSCLAEAQIAGKVHFVRQSKDITVLTAHDPQKALVNLSNPLVVSDELNISRQPIFVTAGIHRQTWVGGYLLFVDIRIDNRSNKAVRRIELQLERVTIFHVHTAPSSGRTSAEQLRMPDEIHKEILARKNILASDGYIRPRSHDFRTAQLELPSGLASIESGRFFGVRHFLNIQVSCAFTKRVTLQLPITLVHPNSIDIPPNALAQVTASIEHKQRGSSSSSGPQPVHYRRVPGSTLAAARRQSIPRLQKQFFSSSDLESVTRAVESSPRKLPSPSKMPSKTPHRHSAPPRKPFDFNQGSPQKMKVTRRQSAAVIGTSSSPQHTHPQPIPGQPRSFDHNHLRYEFSRSSIGTSQPLHTGRGSQRVSFDDTITSAKGDATETGRSTLQDSVLKHLRLDSNATSNGAEPRLQRSTSGMGFDDGEKENRGLNKAYV</sequence>
<dbReference type="EMBL" id="JAPUFD010000004">
    <property type="protein sequence ID" value="MDI1486801.1"/>
    <property type="molecule type" value="Genomic_DNA"/>
</dbReference>
<evidence type="ECO:0000313" key="4">
    <source>
        <dbReference type="Proteomes" id="UP001161017"/>
    </source>
</evidence>
<gene>
    <name evidence="3" type="ORF">OHK93_006063</name>
</gene>
<feature type="compositionally biased region" description="Polar residues" evidence="1">
    <location>
        <begin position="412"/>
        <end position="421"/>
    </location>
</feature>
<organism evidence="3 4">
    <name type="scientific">Ramalina farinacea</name>
    <dbReference type="NCBI Taxonomy" id="258253"/>
    <lineage>
        <taxon>Eukaryota</taxon>
        <taxon>Fungi</taxon>
        <taxon>Dikarya</taxon>
        <taxon>Ascomycota</taxon>
        <taxon>Pezizomycotina</taxon>
        <taxon>Lecanoromycetes</taxon>
        <taxon>OSLEUM clade</taxon>
        <taxon>Lecanoromycetidae</taxon>
        <taxon>Lecanorales</taxon>
        <taxon>Lecanorineae</taxon>
        <taxon>Ramalinaceae</taxon>
        <taxon>Ramalina</taxon>
    </lineage>
</organism>
<accession>A0AA43QHS7</accession>
<feature type="region of interest" description="Disordered" evidence="1">
    <location>
        <begin position="492"/>
        <end position="529"/>
    </location>
</feature>
<dbReference type="Proteomes" id="UP001161017">
    <property type="component" value="Unassembled WGS sequence"/>
</dbReference>
<evidence type="ECO:0000256" key="1">
    <source>
        <dbReference type="SAM" id="MobiDB-lite"/>
    </source>
</evidence>
<dbReference type="AlphaFoldDB" id="A0AA43QHS7"/>
<evidence type="ECO:0000313" key="3">
    <source>
        <dbReference type="EMBL" id="MDI1486801.1"/>
    </source>
</evidence>
<dbReference type="InterPro" id="IPR014752">
    <property type="entry name" value="Arrestin-like_C"/>
</dbReference>
<evidence type="ECO:0000259" key="2">
    <source>
        <dbReference type="SMART" id="SM01017"/>
    </source>
</evidence>
<protein>
    <recommendedName>
        <fullName evidence="2">Arrestin C-terminal-like domain-containing protein</fullName>
    </recommendedName>
</protein>
<feature type="compositionally biased region" description="Polar residues" evidence="1">
    <location>
        <begin position="494"/>
        <end position="511"/>
    </location>
</feature>
<feature type="domain" description="Arrestin C-terminal-like" evidence="2">
    <location>
        <begin position="147"/>
        <end position="292"/>
    </location>
</feature>
<dbReference type="Pfam" id="PF02752">
    <property type="entry name" value="Arrestin_C"/>
    <property type="match status" value="1"/>
</dbReference>
<feature type="region of interest" description="Disordered" evidence="1">
    <location>
        <begin position="355"/>
        <end position="433"/>
    </location>
</feature>
<proteinExistence type="predicted"/>
<keyword evidence="4" id="KW-1185">Reference proteome</keyword>
<name>A0AA43QHS7_9LECA</name>
<comment type="caution">
    <text evidence="3">The sequence shown here is derived from an EMBL/GenBank/DDBJ whole genome shotgun (WGS) entry which is preliminary data.</text>
</comment>
<dbReference type="SUPFAM" id="SSF81296">
    <property type="entry name" value="E set domains"/>
    <property type="match status" value="1"/>
</dbReference>
<dbReference type="InterPro" id="IPR011022">
    <property type="entry name" value="Arrestin_C-like"/>
</dbReference>
<reference evidence="3" key="1">
    <citation type="journal article" date="2023" name="Genome Biol. Evol.">
        <title>First Whole Genome Sequence and Flow Cytometry Genome Size Data for the Lichen-Forming Fungus Ramalina farinacea (Ascomycota).</title>
        <authorList>
            <person name="Llewellyn T."/>
            <person name="Mian S."/>
            <person name="Hill R."/>
            <person name="Leitch I.J."/>
            <person name="Gaya E."/>
        </authorList>
    </citation>
    <scope>NUCLEOTIDE SEQUENCE</scope>
    <source>
        <strain evidence="3">LIQ254RAFAR</strain>
    </source>
</reference>
<dbReference type="Gene3D" id="2.60.40.640">
    <property type="match status" value="1"/>
</dbReference>